<reference evidence="2" key="2">
    <citation type="submission" date="2015-06" db="UniProtKB">
        <authorList>
            <consortium name="EnsemblPlants"/>
        </authorList>
    </citation>
    <scope>IDENTIFICATION</scope>
</reference>
<dbReference type="OMA" id="PREIHDE"/>
<evidence type="ECO:0000259" key="1">
    <source>
        <dbReference type="Pfam" id="PF00722"/>
    </source>
</evidence>
<accession>A0A0E0NED5</accession>
<dbReference type="GO" id="GO:0005975">
    <property type="term" value="P:carbohydrate metabolic process"/>
    <property type="evidence" value="ECO:0007669"/>
    <property type="project" value="InterPro"/>
</dbReference>
<dbReference type="Pfam" id="PF00722">
    <property type="entry name" value="Glyco_hydro_16"/>
    <property type="match status" value="1"/>
</dbReference>
<dbReference type="HOGENOM" id="CLU_1290793_0_0_1"/>
<name>A0A0E0NED5_ORYRU</name>
<keyword evidence="3" id="KW-1185">Reference proteome</keyword>
<dbReference type="Proteomes" id="UP000008022">
    <property type="component" value="Unassembled WGS sequence"/>
</dbReference>
<dbReference type="STRING" id="4529.A0A0E0NED5"/>
<dbReference type="InterPro" id="IPR000757">
    <property type="entry name" value="Beta-glucanase-like"/>
</dbReference>
<protein>
    <recommendedName>
        <fullName evidence="1">GH16 domain-containing protein</fullName>
    </recommendedName>
</protein>
<evidence type="ECO:0000313" key="3">
    <source>
        <dbReference type="Proteomes" id="UP000008022"/>
    </source>
</evidence>
<sequence>MSCSKICLQINADGTTEKTFPAYHLLPTFFPASPPLHRQQRASVAAPWVRLHATRSTQDEEVKVDATMFDGAAVPPPDAPLFRRVESLDHVPRLHLGLIIEASTATSSWRLGRGSTRGRRRQRRPGEAALPREIHDEIGLEFLGNVTGKPYTLHANIFANGVGSREQQSSHLLLVVVLIVHIVARLP</sequence>
<dbReference type="GO" id="GO:0004553">
    <property type="term" value="F:hydrolase activity, hydrolyzing O-glycosyl compounds"/>
    <property type="evidence" value="ECO:0007669"/>
    <property type="project" value="InterPro"/>
</dbReference>
<dbReference type="EnsemblPlants" id="ORUFI02G15920.1">
    <property type="protein sequence ID" value="ORUFI02G15920.1"/>
    <property type="gene ID" value="ORUFI02G15920"/>
</dbReference>
<evidence type="ECO:0000313" key="2">
    <source>
        <dbReference type="EnsemblPlants" id="ORUFI02G15920.1"/>
    </source>
</evidence>
<feature type="domain" description="GH16" evidence="1">
    <location>
        <begin position="133"/>
        <end position="170"/>
    </location>
</feature>
<reference evidence="3" key="1">
    <citation type="submission" date="2013-06" db="EMBL/GenBank/DDBJ databases">
        <authorList>
            <person name="Zhao Q."/>
        </authorList>
    </citation>
    <scope>NUCLEOTIDE SEQUENCE</scope>
    <source>
        <strain evidence="3">cv. W1943</strain>
    </source>
</reference>
<dbReference type="AlphaFoldDB" id="A0A0E0NED5"/>
<proteinExistence type="predicted"/>
<dbReference type="Gene3D" id="2.60.120.200">
    <property type="match status" value="1"/>
</dbReference>
<dbReference type="Gramene" id="ORUFI02G15920.1">
    <property type="protein sequence ID" value="ORUFI02G15920.1"/>
    <property type="gene ID" value="ORUFI02G15920"/>
</dbReference>
<dbReference type="SUPFAM" id="SSF49899">
    <property type="entry name" value="Concanavalin A-like lectins/glucanases"/>
    <property type="match status" value="1"/>
</dbReference>
<dbReference type="InterPro" id="IPR013320">
    <property type="entry name" value="ConA-like_dom_sf"/>
</dbReference>
<organism evidence="2 3">
    <name type="scientific">Oryza rufipogon</name>
    <name type="common">Brownbeard rice</name>
    <name type="synonym">Asian wild rice</name>
    <dbReference type="NCBI Taxonomy" id="4529"/>
    <lineage>
        <taxon>Eukaryota</taxon>
        <taxon>Viridiplantae</taxon>
        <taxon>Streptophyta</taxon>
        <taxon>Embryophyta</taxon>
        <taxon>Tracheophyta</taxon>
        <taxon>Spermatophyta</taxon>
        <taxon>Magnoliopsida</taxon>
        <taxon>Liliopsida</taxon>
        <taxon>Poales</taxon>
        <taxon>Poaceae</taxon>
        <taxon>BOP clade</taxon>
        <taxon>Oryzoideae</taxon>
        <taxon>Oryzeae</taxon>
        <taxon>Oryzinae</taxon>
        <taxon>Oryza</taxon>
    </lineage>
</organism>